<evidence type="ECO:0000313" key="3">
    <source>
        <dbReference type="Proteomes" id="UP000676310"/>
    </source>
</evidence>
<keyword evidence="1" id="KW-0472">Membrane</keyword>
<evidence type="ECO:0000256" key="1">
    <source>
        <dbReference type="SAM" id="Phobius"/>
    </source>
</evidence>
<dbReference type="EMBL" id="CAJRGZ010000030">
    <property type="protein sequence ID" value="CAG5185051.1"/>
    <property type="molecule type" value="Genomic_DNA"/>
</dbReference>
<accession>A0A8J2IH25</accession>
<feature type="transmembrane region" description="Helical" evidence="1">
    <location>
        <begin position="64"/>
        <end position="91"/>
    </location>
</feature>
<protein>
    <submittedName>
        <fullName evidence="2">Uncharacterized protein</fullName>
    </submittedName>
</protein>
<evidence type="ECO:0000313" key="2">
    <source>
        <dbReference type="EMBL" id="CAG5185051.1"/>
    </source>
</evidence>
<reference evidence="2" key="1">
    <citation type="submission" date="2021-05" db="EMBL/GenBank/DDBJ databases">
        <authorList>
            <person name="Stam R."/>
        </authorList>
    </citation>
    <scope>NUCLEOTIDE SEQUENCE</scope>
    <source>
        <strain evidence="2">CS162</strain>
    </source>
</reference>
<keyword evidence="3" id="KW-1185">Reference proteome</keyword>
<name>A0A8J2IH25_9PLEO</name>
<keyword evidence="1" id="KW-0812">Transmembrane</keyword>
<dbReference type="Proteomes" id="UP000676310">
    <property type="component" value="Unassembled WGS sequence"/>
</dbReference>
<feature type="transmembrane region" description="Helical" evidence="1">
    <location>
        <begin position="345"/>
        <end position="366"/>
    </location>
</feature>
<dbReference type="AlphaFoldDB" id="A0A8J2IH25"/>
<sequence>MTPWMERGICIRRSGEGAVCYQTLLKVLDNLIELRKAEYGGAAGVLALLPTIGALLGAPTNEVWTLLTILPFGGALAMALSFGGAIMPIRVEDYENVMKKRNIAIGSIVSFRSSFGESNGSSFRDKLDLLDQRVSDRIARSKRMRPGKWFLSTGFLAMALLFVGSQAAMVVVEQGGVIPWWCGSRWWMHLWYFMGMISTLVQPSETRIVLIVLLQLVTLTAISENIVQLPFLKQHKLYVSGVPYEIALSGGQSVLNGLQRAQSEPENVGLALNQLYTMPAAKVSVLGSTQFTESQNAVLVMVSVVGSDSLASFWRLLSKSISIAVFITGTAMFASVTLVSLPMTVLALTLVLSAGVFGRAIAGWMVRRVAEEEPMIHVIVSTLEEAHQSVCCILKLKLEDGSDVQVEIDGHIFVNGCRVATRSRWYVSILGVLANPYNLLLANENPYAANQPLMVDDLPK</sequence>
<dbReference type="RefSeq" id="XP_043174787.1">
    <property type="nucleotide sequence ID" value="XM_043318852.1"/>
</dbReference>
<feature type="transmembrane region" description="Helical" evidence="1">
    <location>
        <begin position="149"/>
        <end position="172"/>
    </location>
</feature>
<dbReference type="GeneID" id="67011458"/>
<feature type="transmembrane region" description="Helical" evidence="1">
    <location>
        <begin position="208"/>
        <end position="227"/>
    </location>
</feature>
<gene>
    <name evidence="2" type="ORF">ALTATR162_LOCUS11210</name>
</gene>
<dbReference type="OrthoDB" id="5382699at2759"/>
<feature type="transmembrane region" description="Helical" evidence="1">
    <location>
        <begin position="39"/>
        <end position="58"/>
    </location>
</feature>
<proteinExistence type="predicted"/>
<comment type="caution">
    <text evidence="2">The sequence shown here is derived from an EMBL/GenBank/DDBJ whole genome shotgun (WGS) entry which is preliminary data.</text>
</comment>
<organism evidence="2 3">
    <name type="scientific">Alternaria atra</name>
    <dbReference type="NCBI Taxonomy" id="119953"/>
    <lineage>
        <taxon>Eukaryota</taxon>
        <taxon>Fungi</taxon>
        <taxon>Dikarya</taxon>
        <taxon>Ascomycota</taxon>
        <taxon>Pezizomycotina</taxon>
        <taxon>Dothideomycetes</taxon>
        <taxon>Pleosporomycetidae</taxon>
        <taxon>Pleosporales</taxon>
        <taxon>Pleosporineae</taxon>
        <taxon>Pleosporaceae</taxon>
        <taxon>Alternaria</taxon>
        <taxon>Alternaria sect. Ulocladioides</taxon>
    </lineage>
</organism>
<keyword evidence="1" id="KW-1133">Transmembrane helix</keyword>
<feature type="transmembrane region" description="Helical" evidence="1">
    <location>
        <begin position="184"/>
        <end position="201"/>
    </location>
</feature>